<dbReference type="InterPro" id="IPR050564">
    <property type="entry name" value="F420-G6PD/mer"/>
</dbReference>
<dbReference type="Gene3D" id="3.20.20.30">
    <property type="entry name" value="Luciferase-like domain"/>
    <property type="match status" value="1"/>
</dbReference>
<dbReference type="AlphaFoldDB" id="A0A543GC55"/>
<dbReference type="SUPFAM" id="SSF51679">
    <property type="entry name" value="Bacterial luciferase-like"/>
    <property type="match status" value="1"/>
</dbReference>
<accession>A0A543GC55</accession>
<dbReference type="CDD" id="cd01097">
    <property type="entry name" value="Tetrahydromethanopterin_reductase"/>
    <property type="match status" value="1"/>
</dbReference>
<keyword evidence="1" id="KW-0560">Oxidoreductase</keyword>
<evidence type="ECO:0000313" key="3">
    <source>
        <dbReference type="EMBL" id="TQM43652.1"/>
    </source>
</evidence>
<organism evidence="3 4">
    <name type="scientific">Pseudonocardia cypriaca</name>
    <dbReference type="NCBI Taxonomy" id="882449"/>
    <lineage>
        <taxon>Bacteria</taxon>
        <taxon>Bacillati</taxon>
        <taxon>Actinomycetota</taxon>
        <taxon>Actinomycetes</taxon>
        <taxon>Pseudonocardiales</taxon>
        <taxon>Pseudonocardiaceae</taxon>
        <taxon>Pseudonocardia</taxon>
    </lineage>
</organism>
<dbReference type="InterPro" id="IPR036661">
    <property type="entry name" value="Luciferase-like_sf"/>
</dbReference>
<keyword evidence="4" id="KW-1185">Reference proteome</keyword>
<dbReference type="Pfam" id="PF00296">
    <property type="entry name" value="Bac_luciferase"/>
    <property type="match status" value="1"/>
</dbReference>
<dbReference type="OrthoDB" id="7816697at2"/>
<dbReference type="GO" id="GO:0016705">
    <property type="term" value="F:oxidoreductase activity, acting on paired donors, with incorporation or reduction of molecular oxygen"/>
    <property type="evidence" value="ECO:0007669"/>
    <property type="project" value="InterPro"/>
</dbReference>
<comment type="caution">
    <text evidence="3">The sequence shown here is derived from an EMBL/GenBank/DDBJ whole genome shotgun (WGS) entry which is preliminary data.</text>
</comment>
<evidence type="ECO:0000256" key="1">
    <source>
        <dbReference type="ARBA" id="ARBA00023002"/>
    </source>
</evidence>
<gene>
    <name evidence="3" type="ORF">FB388_1002</name>
</gene>
<proteinExistence type="predicted"/>
<name>A0A543GC55_9PSEU</name>
<dbReference type="RefSeq" id="WP_142097491.1">
    <property type="nucleotide sequence ID" value="NZ_VFPH01000001.1"/>
</dbReference>
<dbReference type="InterPro" id="IPR011251">
    <property type="entry name" value="Luciferase-like_dom"/>
</dbReference>
<evidence type="ECO:0000259" key="2">
    <source>
        <dbReference type="Pfam" id="PF00296"/>
    </source>
</evidence>
<protein>
    <submittedName>
        <fullName evidence="3">5,10-methylenetetrahydromethanopterin reductase</fullName>
    </submittedName>
</protein>
<evidence type="ECO:0000313" key="4">
    <source>
        <dbReference type="Proteomes" id="UP000319818"/>
    </source>
</evidence>
<sequence>MRVGLRIPPCAPVPEIAALALDAERAGFDEVWFPDSQLLWRDVFAVAAAAAAATSRIRLGTAVTNVVTRHPAVLASAARTVGELAPGRFVLGVGVGDSAVAPVGLRASTGAELRERLAIVRSLLAGAAVDFGGASARLRDPVDVPIHLAASGPRNLRLAGEIADGAILLSGVAAGPLAAATARVQDGAHAAGRWGVPMTVSAFCRVTDDVPRVARELKPICARIAQNGGAPFLALAGVHVDVPEHLPGVYPDLVHAEDWEAAVRVCDPYVPDAAATAFAREFCLYGTPAEIVDRLASVRAAGVDAVFLQHVGSYDLPRALLTEVSENVLPLLRVSR</sequence>
<dbReference type="PANTHER" id="PTHR43244:SF1">
    <property type="entry name" value="5,10-METHYLENETETRAHYDROMETHANOPTERIN REDUCTASE"/>
    <property type="match status" value="1"/>
</dbReference>
<reference evidence="3 4" key="1">
    <citation type="submission" date="2019-06" db="EMBL/GenBank/DDBJ databases">
        <title>Sequencing the genomes of 1000 actinobacteria strains.</title>
        <authorList>
            <person name="Klenk H.-P."/>
        </authorList>
    </citation>
    <scope>NUCLEOTIDE SEQUENCE [LARGE SCALE GENOMIC DNA]</scope>
    <source>
        <strain evidence="3 4">DSM 45511</strain>
    </source>
</reference>
<feature type="domain" description="Luciferase-like" evidence="2">
    <location>
        <begin position="12"/>
        <end position="304"/>
    </location>
</feature>
<dbReference type="PANTHER" id="PTHR43244">
    <property type="match status" value="1"/>
</dbReference>
<dbReference type="EMBL" id="VFPH01000001">
    <property type="protein sequence ID" value="TQM43652.1"/>
    <property type="molecule type" value="Genomic_DNA"/>
</dbReference>
<dbReference type="Proteomes" id="UP000319818">
    <property type="component" value="Unassembled WGS sequence"/>
</dbReference>